<dbReference type="GO" id="GO:0008168">
    <property type="term" value="F:methyltransferase activity"/>
    <property type="evidence" value="ECO:0007669"/>
    <property type="project" value="UniProtKB-KW"/>
</dbReference>
<dbReference type="PANTHER" id="PTHR13370">
    <property type="entry name" value="RNA METHYLASE-RELATED"/>
    <property type="match status" value="1"/>
</dbReference>
<dbReference type="InterPro" id="IPR001091">
    <property type="entry name" value="RM_Methyltransferase"/>
</dbReference>
<dbReference type="RefSeq" id="WP_257315956.1">
    <property type="nucleotide sequence ID" value="NZ_JANFDG010000016.1"/>
</dbReference>
<evidence type="ECO:0000256" key="1">
    <source>
        <dbReference type="ARBA" id="ARBA00006594"/>
    </source>
</evidence>
<sequence length="215" mass="24040">MTYKTNQLRNSIQRGDCIEVMRQMPARSVDFILTDPPYLVRYKSRDGRSIANDDNADWLEPASRAMFRVLKNDSLCVSFYGWTQTDRFMSAWRAAGFRIVGHIVFRKRYASRARFVSYTHESAYVLAKGRPVLPANPPADVIDFPYSGNRLHPTQKPVAALKPLIEAFCPEGGLVLDPFCGSGSTLVAACEANCDYLGIELDPAYHGIAARRLAA</sequence>
<comment type="similarity">
    <text evidence="1 5">Belongs to the N(4)/N(6)-methyltransferase family.</text>
</comment>
<evidence type="ECO:0000313" key="8">
    <source>
        <dbReference type="Proteomes" id="UP001595377"/>
    </source>
</evidence>
<dbReference type="NCBIfam" id="NF010253">
    <property type="entry name" value="PRK13699.1"/>
    <property type="match status" value="1"/>
</dbReference>
<dbReference type="InterPro" id="IPR002941">
    <property type="entry name" value="DNA_methylase_N4/N6"/>
</dbReference>
<feature type="domain" description="DNA methylase N-4/N-6" evidence="6">
    <location>
        <begin position="29"/>
        <end position="210"/>
    </location>
</feature>
<evidence type="ECO:0000313" key="7">
    <source>
        <dbReference type="EMBL" id="MFC3071601.1"/>
    </source>
</evidence>
<comment type="catalytic activity">
    <reaction evidence="4">
        <text>a 2'-deoxyadenosine in DNA + S-adenosyl-L-methionine = an N(6)-methyl-2'-deoxyadenosine in DNA + S-adenosyl-L-homocysteine + H(+)</text>
        <dbReference type="Rhea" id="RHEA:15197"/>
        <dbReference type="Rhea" id="RHEA-COMP:12418"/>
        <dbReference type="Rhea" id="RHEA-COMP:12419"/>
        <dbReference type="ChEBI" id="CHEBI:15378"/>
        <dbReference type="ChEBI" id="CHEBI:57856"/>
        <dbReference type="ChEBI" id="CHEBI:59789"/>
        <dbReference type="ChEBI" id="CHEBI:90615"/>
        <dbReference type="ChEBI" id="CHEBI:90616"/>
        <dbReference type="EC" id="2.1.1.72"/>
    </reaction>
</comment>
<gene>
    <name evidence="7" type="ORF">ACFOHH_00615</name>
</gene>
<dbReference type="Proteomes" id="UP001595377">
    <property type="component" value="Unassembled WGS sequence"/>
</dbReference>
<keyword evidence="3" id="KW-0808">Transferase</keyword>
<comment type="caution">
    <text evidence="7">The sequence shown here is derived from an EMBL/GenBank/DDBJ whole genome shotgun (WGS) entry which is preliminary data.</text>
</comment>
<dbReference type="Pfam" id="PF01555">
    <property type="entry name" value="N6_N4_Mtase"/>
    <property type="match status" value="1"/>
</dbReference>
<proteinExistence type="inferred from homology"/>
<evidence type="ECO:0000259" key="6">
    <source>
        <dbReference type="Pfam" id="PF01555"/>
    </source>
</evidence>
<accession>A0ABV7DAF0</accession>
<evidence type="ECO:0000256" key="5">
    <source>
        <dbReference type="RuleBase" id="RU362026"/>
    </source>
</evidence>
<dbReference type="SUPFAM" id="SSF53335">
    <property type="entry name" value="S-adenosyl-L-methionine-dependent methyltransferases"/>
    <property type="match status" value="1"/>
</dbReference>
<organism evidence="7 8">
    <name type="scientific">Shinella pollutisoli</name>
    <dbReference type="NCBI Taxonomy" id="2250594"/>
    <lineage>
        <taxon>Bacteria</taxon>
        <taxon>Pseudomonadati</taxon>
        <taxon>Pseudomonadota</taxon>
        <taxon>Alphaproteobacteria</taxon>
        <taxon>Hyphomicrobiales</taxon>
        <taxon>Rhizobiaceae</taxon>
        <taxon>Shinella</taxon>
    </lineage>
</organism>
<reference evidence="8" key="1">
    <citation type="journal article" date="2019" name="Int. J. Syst. Evol. Microbiol.">
        <title>The Global Catalogue of Microorganisms (GCM) 10K type strain sequencing project: providing services to taxonomists for standard genome sequencing and annotation.</title>
        <authorList>
            <consortium name="The Broad Institute Genomics Platform"/>
            <consortium name="The Broad Institute Genome Sequencing Center for Infectious Disease"/>
            <person name="Wu L."/>
            <person name="Ma J."/>
        </authorList>
    </citation>
    <scope>NUCLEOTIDE SEQUENCE [LARGE SCALE GENOMIC DNA]</scope>
    <source>
        <strain evidence="8">KCTC 52677</strain>
    </source>
</reference>
<dbReference type="PRINTS" id="PR00508">
    <property type="entry name" value="S21N4MTFRASE"/>
</dbReference>
<evidence type="ECO:0000256" key="4">
    <source>
        <dbReference type="ARBA" id="ARBA00047942"/>
    </source>
</evidence>
<dbReference type="PANTHER" id="PTHR13370:SF3">
    <property type="entry name" value="TRNA (GUANINE(10)-N2)-METHYLTRANSFERASE HOMOLOG"/>
    <property type="match status" value="1"/>
</dbReference>
<protein>
    <recommendedName>
        <fullName evidence="5">Methyltransferase</fullName>
        <ecNumber evidence="5">2.1.1.-</ecNumber>
    </recommendedName>
</protein>
<dbReference type="InterPro" id="IPR029063">
    <property type="entry name" value="SAM-dependent_MTases_sf"/>
</dbReference>
<name>A0ABV7DAF0_9HYPH</name>
<evidence type="ECO:0000256" key="2">
    <source>
        <dbReference type="ARBA" id="ARBA00022603"/>
    </source>
</evidence>
<dbReference type="PROSITE" id="PS00092">
    <property type="entry name" value="N6_MTASE"/>
    <property type="match status" value="1"/>
</dbReference>
<dbReference type="InterPro" id="IPR002052">
    <property type="entry name" value="DNA_methylase_N6_adenine_CS"/>
</dbReference>
<dbReference type="GO" id="GO:0032259">
    <property type="term" value="P:methylation"/>
    <property type="evidence" value="ECO:0007669"/>
    <property type="project" value="UniProtKB-KW"/>
</dbReference>
<dbReference type="EC" id="2.1.1.-" evidence="5"/>
<dbReference type="EMBL" id="JBHRSP010000001">
    <property type="protein sequence ID" value="MFC3071601.1"/>
    <property type="molecule type" value="Genomic_DNA"/>
</dbReference>
<keyword evidence="8" id="KW-1185">Reference proteome</keyword>
<dbReference type="Gene3D" id="3.40.50.150">
    <property type="entry name" value="Vaccinia Virus protein VP39"/>
    <property type="match status" value="1"/>
</dbReference>
<keyword evidence="2 7" id="KW-0489">Methyltransferase</keyword>
<evidence type="ECO:0000256" key="3">
    <source>
        <dbReference type="ARBA" id="ARBA00022679"/>
    </source>
</evidence>